<gene>
    <name evidence="2" type="ORF">M5D96_002935</name>
</gene>
<evidence type="ECO:0000256" key="1">
    <source>
        <dbReference type="SAM" id="MobiDB-lite"/>
    </source>
</evidence>
<accession>A0A9P9Z0X6</accession>
<dbReference type="Gene3D" id="1.20.58.60">
    <property type="match status" value="1"/>
</dbReference>
<sequence>MSGPSPAVTHNPVGLEYNNEPSGTGALAGSFDKSVLQISDWLTWEQNMIKIQSVLVDDGDAVRLAIEKQEKVLRELKMKKPQLNELVHTAEVLKGDVKRQQLQEKETYAQHVAGRLNVFRLNRIAMRMFPTEP</sequence>
<dbReference type="Proteomes" id="UP001059596">
    <property type="component" value="Chromosome 3R"/>
</dbReference>
<organism evidence="2 3">
    <name type="scientific">Drosophila gunungcola</name>
    <name type="common">fruit fly</name>
    <dbReference type="NCBI Taxonomy" id="103775"/>
    <lineage>
        <taxon>Eukaryota</taxon>
        <taxon>Metazoa</taxon>
        <taxon>Ecdysozoa</taxon>
        <taxon>Arthropoda</taxon>
        <taxon>Hexapoda</taxon>
        <taxon>Insecta</taxon>
        <taxon>Pterygota</taxon>
        <taxon>Neoptera</taxon>
        <taxon>Endopterygota</taxon>
        <taxon>Diptera</taxon>
        <taxon>Brachycera</taxon>
        <taxon>Muscomorpha</taxon>
        <taxon>Ephydroidea</taxon>
        <taxon>Drosophilidae</taxon>
        <taxon>Drosophila</taxon>
        <taxon>Sophophora</taxon>
    </lineage>
</organism>
<reference evidence="2" key="1">
    <citation type="journal article" date="2023" name="Genome Biol. Evol.">
        <title>Long-read-based Genome Assembly of Drosophila gunungcola Reveals Fewer Chemosensory Genes in Flower-breeding Species.</title>
        <authorList>
            <person name="Negi A."/>
            <person name="Liao B.Y."/>
            <person name="Yeh S.D."/>
        </authorList>
    </citation>
    <scope>NUCLEOTIDE SEQUENCE</scope>
    <source>
        <strain evidence="2">Sukarami</strain>
    </source>
</reference>
<proteinExistence type="predicted"/>
<evidence type="ECO:0000313" key="2">
    <source>
        <dbReference type="EMBL" id="KAI8046722.1"/>
    </source>
</evidence>
<dbReference type="AlphaFoldDB" id="A0A9P9Z0X6"/>
<feature type="region of interest" description="Disordered" evidence="1">
    <location>
        <begin position="1"/>
        <end position="21"/>
    </location>
</feature>
<keyword evidence="3" id="KW-1185">Reference proteome</keyword>
<comment type="caution">
    <text evidence="2">The sequence shown here is derived from an EMBL/GenBank/DDBJ whole genome shotgun (WGS) entry which is preliminary data.</text>
</comment>
<protein>
    <submittedName>
        <fullName evidence="2">Uncharacterized protein</fullName>
    </submittedName>
</protein>
<dbReference type="EMBL" id="JAMKOV010000001">
    <property type="protein sequence ID" value="KAI8046722.1"/>
    <property type="molecule type" value="Genomic_DNA"/>
</dbReference>
<evidence type="ECO:0000313" key="3">
    <source>
        <dbReference type="Proteomes" id="UP001059596"/>
    </source>
</evidence>
<dbReference type="SUPFAM" id="SSF46966">
    <property type="entry name" value="Spectrin repeat"/>
    <property type="match status" value="1"/>
</dbReference>
<name>A0A9P9Z0X6_9MUSC</name>